<dbReference type="PANTHER" id="PTHR24300">
    <property type="entry name" value="CYTOCHROME P450 508A4-RELATED"/>
    <property type="match status" value="1"/>
</dbReference>
<dbReference type="InterPro" id="IPR002401">
    <property type="entry name" value="Cyt_P450_E_grp-I"/>
</dbReference>
<dbReference type="GO" id="GO:0005737">
    <property type="term" value="C:cytoplasm"/>
    <property type="evidence" value="ECO:0007669"/>
    <property type="project" value="TreeGrafter"/>
</dbReference>
<keyword evidence="9" id="KW-0472">Membrane</keyword>
<evidence type="ECO:0000256" key="5">
    <source>
        <dbReference type="ARBA" id="ARBA00022723"/>
    </source>
</evidence>
<organism evidence="12 13">
    <name type="scientific">Pleurodeles waltl</name>
    <name type="common">Iberian ribbed newt</name>
    <dbReference type="NCBI Taxonomy" id="8319"/>
    <lineage>
        <taxon>Eukaryota</taxon>
        <taxon>Metazoa</taxon>
        <taxon>Chordata</taxon>
        <taxon>Craniata</taxon>
        <taxon>Vertebrata</taxon>
        <taxon>Euteleostomi</taxon>
        <taxon>Amphibia</taxon>
        <taxon>Batrachia</taxon>
        <taxon>Caudata</taxon>
        <taxon>Salamandroidea</taxon>
        <taxon>Salamandridae</taxon>
        <taxon>Pleurodelinae</taxon>
        <taxon>Pleurodeles</taxon>
    </lineage>
</organism>
<keyword evidence="13" id="KW-1185">Reference proteome</keyword>
<dbReference type="Gene3D" id="1.10.630.10">
    <property type="entry name" value="Cytochrome P450"/>
    <property type="match status" value="1"/>
</dbReference>
<comment type="cofactor">
    <cofactor evidence="1 10">
        <name>heme</name>
        <dbReference type="ChEBI" id="CHEBI:30413"/>
    </cofactor>
</comment>
<protein>
    <submittedName>
        <fullName evidence="12">Uncharacterized protein</fullName>
    </submittedName>
</protein>
<evidence type="ECO:0000256" key="8">
    <source>
        <dbReference type="ARBA" id="ARBA00023033"/>
    </source>
</evidence>
<feature type="binding site" description="axial binding residue" evidence="10">
    <location>
        <position position="436"/>
    </location>
    <ligand>
        <name>heme</name>
        <dbReference type="ChEBI" id="CHEBI:30413"/>
    </ligand>
    <ligandPart>
        <name>Fe</name>
        <dbReference type="ChEBI" id="CHEBI:18248"/>
    </ligandPart>
</feature>
<evidence type="ECO:0000313" key="12">
    <source>
        <dbReference type="EMBL" id="KAJ1087375.1"/>
    </source>
</evidence>
<dbReference type="Pfam" id="PF00067">
    <property type="entry name" value="p450"/>
    <property type="match status" value="1"/>
</dbReference>
<evidence type="ECO:0000256" key="10">
    <source>
        <dbReference type="PIRSR" id="PIRSR602401-1"/>
    </source>
</evidence>
<keyword evidence="4 10" id="KW-0349">Heme</keyword>
<dbReference type="GO" id="GO:0005506">
    <property type="term" value="F:iron ion binding"/>
    <property type="evidence" value="ECO:0007669"/>
    <property type="project" value="InterPro"/>
</dbReference>
<dbReference type="GO" id="GO:0016020">
    <property type="term" value="C:membrane"/>
    <property type="evidence" value="ECO:0007669"/>
    <property type="project" value="UniProtKB-SubCell"/>
</dbReference>
<dbReference type="GO" id="GO:0016712">
    <property type="term" value="F:oxidoreductase activity, acting on paired donors, with incorporation or reduction of molecular oxygen, reduced flavin or flavoprotein as one donor, and incorporation of one atom of oxygen"/>
    <property type="evidence" value="ECO:0007669"/>
    <property type="project" value="TreeGrafter"/>
</dbReference>
<comment type="similarity">
    <text evidence="3 11">Belongs to the cytochrome P450 family.</text>
</comment>
<dbReference type="GO" id="GO:0020037">
    <property type="term" value="F:heme binding"/>
    <property type="evidence" value="ECO:0007669"/>
    <property type="project" value="InterPro"/>
</dbReference>
<evidence type="ECO:0000256" key="1">
    <source>
        <dbReference type="ARBA" id="ARBA00001971"/>
    </source>
</evidence>
<dbReference type="EMBL" id="JANPWB010000015">
    <property type="protein sequence ID" value="KAJ1087375.1"/>
    <property type="molecule type" value="Genomic_DNA"/>
</dbReference>
<evidence type="ECO:0000256" key="7">
    <source>
        <dbReference type="ARBA" id="ARBA00023004"/>
    </source>
</evidence>
<comment type="subcellular location">
    <subcellularLocation>
        <location evidence="2">Membrane</location>
    </subcellularLocation>
</comment>
<gene>
    <name evidence="12" type="ORF">NDU88_000551</name>
</gene>
<evidence type="ECO:0000256" key="3">
    <source>
        <dbReference type="ARBA" id="ARBA00010617"/>
    </source>
</evidence>
<accession>A0AAV7L771</accession>
<dbReference type="SUPFAM" id="SSF48264">
    <property type="entry name" value="Cytochrome P450"/>
    <property type="match status" value="1"/>
</dbReference>
<dbReference type="Proteomes" id="UP001066276">
    <property type="component" value="Chromosome 11"/>
</dbReference>
<keyword evidence="6 11" id="KW-0560">Oxidoreductase</keyword>
<sequence length="490" mass="55417">MPPLGAVLLALVVTLIATQYLKLQLLRRRYPPGPTPLPIIGNLWTLKCELRYETLMQLAKTYGNTFTLWLGQSPAIVLNGCQTIRNTLTTHSEEMAGRPATPIFERLSRGKGVVFSSGQTWKQQRRFCLMTLRNLGVGKKTLEKRIQEEAQSLVEALTSNKGIAMDPARILVHSISRVISAVVFGHQFSGGDKTFLQFIEGTNSAARLLGSMSARLFDAFPRLMQHIPGPHQTVFKLNEFQSRFVKEEIESHRENGIPEEPQDFIDFYLTQLAKGSDDATSTFDQDNLIRLAIELFGASIEPTTSTLLWALLYMMTQPDIQEKIQKELDAVLDESQVMQYEDRKRLPYTNAVIHEIQRYCNIQGIGIFRQVVEEVSLLGYTIEKGTIVIPNLPSAMYDPECWKTPHQFNPANFLDKEGHFVTTEAFLPFSAGHRMCPGEQLARTEIFIFFTSLLRAFTFKVAEGVTDINMDYVPGSILKPYPYKICAIPR</sequence>
<dbReference type="AlphaFoldDB" id="A0AAV7L771"/>
<dbReference type="GO" id="GO:0006805">
    <property type="term" value="P:xenobiotic metabolic process"/>
    <property type="evidence" value="ECO:0007669"/>
    <property type="project" value="TreeGrafter"/>
</dbReference>
<evidence type="ECO:0000256" key="11">
    <source>
        <dbReference type="RuleBase" id="RU000461"/>
    </source>
</evidence>
<keyword evidence="8 11" id="KW-0503">Monooxygenase</keyword>
<dbReference type="InterPro" id="IPR036396">
    <property type="entry name" value="Cyt_P450_sf"/>
</dbReference>
<keyword evidence="5 10" id="KW-0479">Metal-binding</keyword>
<dbReference type="InterPro" id="IPR001128">
    <property type="entry name" value="Cyt_P450"/>
</dbReference>
<proteinExistence type="inferred from homology"/>
<reference evidence="12" key="1">
    <citation type="journal article" date="2022" name="bioRxiv">
        <title>Sequencing and chromosome-scale assembly of the giantPleurodeles waltlgenome.</title>
        <authorList>
            <person name="Brown T."/>
            <person name="Elewa A."/>
            <person name="Iarovenko S."/>
            <person name="Subramanian E."/>
            <person name="Araus A.J."/>
            <person name="Petzold A."/>
            <person name="Susuki M."/>
            <person name="Suzuki K.-i.T."/>
            <person name="Hayashi T."/>
            <person name="Toyoda A."/>
            <person name="Oliveira C."/>
            <person name="Osipova E."/>
            <person name="Leigh N.D."/>
            <person name="Simon A."/>
            <person name="Yun M.H."/>
        </authorList>
    </citation>
    <scope>NUCLEOTIDE SEQUENCE</scope>
    <source>
        <strain evidence="12">20211129_DDA</strain>
        <tissue evidence="12">Liver</tissue>
    </source>
</reference>
<dbReference type="PRINTS" id="PR00385">
    <property type="entry name" value="P450"/>
</dbReference>
<evidence type="ECO:0000256" key="9">
    <source>
        <dbReference type="ARBA" id="ARBA00023136"/>
    </source>
</evidence>
<name>A0AAV7L771_PLEWA</name>
<evidence type="ECO:0000313" key="13">
    <source>
        <dbReference type="Proteomes" id="UP001066276"/>
    </source>
</evidence>
<dbReference type="PANTHER" id="PTHR24300:SF368">
    <property type="entry name" value="CYTOCHROME P450, FAMILY 2, SUBFAMILY AB, POLYPEPTIDE 1"/>
    <property type="match status" value="1"/>
</dbReference>
<dbReference type="PROSITE" id="PS00086">
    <property type="entry name" value="CYTOCHROME_P450"/>
    <property type="match status" value="1"/>
</dbReference>
<dbReference type="InterPro" id="IPR017972">
    <property type="entry name" value="Cyt_P450_CS"/>
</dbReference>
<comment type="caution">
    <text evidence="12">The sequence shown here is derived from an EMBL/GenBank/DDBJ whole genome shotgun (WGS) entry which is preliminary data.</text>
</comment>
<dbReference type="PRINTS" id="PR00463">
    <property type="entry name" value="EP450I"/>
</dbReference>
<dbReference type="GO" id="GO:0006082">
    <property type="term" value="P:organic acid metabolic process"/>
    <property type="evidence" value="ECO:0007669"/>
    <property type="project" value="TreeGrafter"/>
</dbReference>
<keyword evidence="7 10" id="KW-0408">Iron</keyword>
<evidence type="ECO:0000256" key="4">
    <source>
        <dbReference type="ARBA" id="ARBA00022617"/>
    </source>
</evidence>
<dbReference type="FunFam" id="1.10.630.10:FF:000004">
    <property type="entry name" value="cytochrome P450 2D15 isoform X1"/>
    <property type="match status" value="1"/>
</dbReference>
<dbReference type="InterPro" id="IPR050182">
    <property type="entry name" value="Cytochrome_P450_fam2"/>
</dbReference>
<evidence type="ECO:0000256" key="6">
    <source>
        <dbReference type="ARBA" id="ARBA00023002"/>
    </source>
</evidence>
<evidence type="ECO:0000256" key="2">
    <source>
        <dbReference type="ARBA" id="ARBA00004370"/>
    </source>
</evidence>